<feature type="region of interest" description="Disordered" evidence="2">
    <location>
        <begin position="1"/>
        <end position="22"/>
    </location>
</feature>
<dbReference type="InterPro" id="IPR029058">
    <property type="entry name" value="AB_hydrolase_fold"/>
</dbReference>
<organism evidence="4 5">
    <name type="scientific">Apiospora arundinis</name>
    <dbReference type="NCBI Taxonomy" id="335852"/>
    <lineage>
        <taxon>Eukaryota</taxon>
        <taxon>Fungi</taxon>
        <taxon>Dikarya</taxon>
        <taxon>Ascomycota</taxon>
        <taxon>Pezizomycotina</taxon>
        <taxon>Sordariomycetes</taxon>
        <taxon>Xylariomycetidae</taxon>
        <taxon>Amphisphaeriales</taxon>
        <taxon>Apiosporaceae</taxon>
        <taxon>Apiospora</taxon>
    </lineage>
</organism>
<evidence type="ECO:0000313" key="4">
    <source>
        <dbReference type="EMBL" id="KAK8874228.1"/>
    </source>
</evidence>
<keyword evidence="1" id="KW-0378">Hydrolase</keyword>
<keyword evidence="5" id="KW-1185">Reference proteome</keyword>
<dbReference type="EMBL" id="JAPCWZ010000003">
    <property type="protein sequence ID" value="KAK8874228.1"/>
    <property type="molecule type" value="Genomic_DNA"/>
</dbReference>
<protein>
    <recommendedName>
        <fullName evidence="3">Alpha/beta hydrolase fold-3 domain-containing protein</fullName>
    </recommendedName>
</protein>
<dbReference type="Proteomes" id="UP001390339">
    <property type="component" value="Unassembled WGS sequence"/>
</dbReference>
<name>A0ABR2J8V8_9PEZI</name>
<reference evidence="4 5" key="1">
    <citation type="journal article" date="2024" name="IMA Fungus">
        <title>Apiospora arundinis, a panoply of carbohydrate-active enzymes and secondary metabolites.</title>
        <authorList>
            <person name="Sorensen T."/>
            <person name="Petersen C."/>
            <person name="Muurmann A.T."/>
            <person name="Christiansen J.V."/>
            <person name="Brundto M.L."/>
            <person name="Overgaard C.K."/>
            <person name="Boysen A.T."/>
            <person name="Wollenberg R.D."/>
            <person name="Larsen T.O."/>
            <person name="Sorensen J.L."/>
            <person name="Nielsen K.L."/>
            <person name="Sondergaard T.E."/>
        </authorList>
    </citation>
    <scope>NUCLEOTIDE SEQUENCE [LARGE SCALE GENOMIC DNA]</scope>
    <source>
        <strain evidence="4 5">AAU 773</strain>
    </source>
</reference>
<sequence length="363" mass="39277">MGDSNPQPAVAAGSPAEKKKLSAEDIFPPHVQAQYDPKAIELVVLGANSDKPAQHEAPLAAIRANPALYAPPWCVDTTGYERVADDAVASTDGLAQIPVKVYHPDPAKWGKGPYGIHLNFHGGGHVLGDLTTDALLCLSMRDGAGVVVVDVNYRHCPEATWGKGIEDGWAAVQWARNSAKKLNINPDSISVGGISAGGTISLVLQHLARDADVPLKLCMASVPGTDKGLLYDDPSESPYPSFTEYANGPVLPFARIRLFGGICFPRDQLAERLALVPEWWARPIQADNFRGLCDTFIRTGAVDPLRDEAEAYGFKAVQAGNNKVTMKRYVGCPHMFMYWDPMPQKHEYDQDSIQALKAAHGVK</sequence>
<dbReference type="InterPro" id="IPR013094">
    <property type="entry name" value="AB_hydrolase_3"/>
</dbReference>
<dbReference type="Pfam" id="PF07859">
    <property type="entry name" value="Abhydrolase_3"/>
    <property type="match status" value="1"/>
</dbReference>
<dbReference type="InterPro" id="IPR050300">
    <property type="entry name" value="GDXG_lipolytic_enzyme"/>
</dbReference>
<comment type="caution">
    <text evidence="4">The sequence shown here is derived from an EMBL/GenBank/DDBJ whole genome shotgun (WGS) entry which is preliminary data.</text>
</comment>
<proteinExistence type="predicted"/>
<gene>
    <name evidence="4" type="ORF">PGQ11_004742</name>
</gene>
<evidence type="ECO:0000256" key="1">
    <source>
        <dbReference type="ARBA" id="ARBA00022801"/>
    </source>
</evidence>
<evidence type="ECO:0000259" key="3">
    <source>
        <dbReference type="Pfam" id="PF07859"/>
    </source>
</evidence>
<accession>A0ABR2J8V8</accession>
<feature type="domain" description="Alpha/beta hydrolase fold-3" evidence="3">
    <location>
        <begin position="118"/>
        <end position="337"/>
    </location>
</feature>
<evidence type="ECO:0000256" key="2">
    <source>
        <dbReference type="SAM" id="MobiDB-lite"/>
    </source>
</evidence>
<dbReference type="PANTHER" id="PTHR48081">
    <property type="entry name" value="AB HYDROLASE SUPERFAMILY PROTEIN C4A8.06C"/>
    <property type="match status" value="1"/>
</dbReference>
<dbReference type="Gene3D" id="3.40.50.1820">
    <property type="entry name" value="alpha/beta hydrolase"/>
    <property type="match status" value="1"/>
</dbReference>
<dbReference type="SUPFAM" id="SSF53474">
    <property type="entry name" value="alpha/beta-Hydrolases"/>
    <property type="match status" value="1"/>
</dbReference>
<dbReference type="PANTHER" id="PTHR48081:SF8">
    <property type="entry name" value="ALPHA_BETA HYDROLASE FOLD-3 DOMAIN-CONTAINING PROTEIN-RELATED"/>
    <property type="match status" value="1"/>
</dbReference>
<evidence type="ECO:0000313" key="5">
    <source>
        <dbReference type="Proteomes" id="UP001390339"/>
    </source>
</evidence>